<evidence type="ECO:0000256" key="6">
    <source>
        <dbReference type="ARBA" id="ARBA00023136"/>
    </source>
</evidence>
<dbReference type="InterPro" id="IPR004638">
    <property type="entry name" value="EmrB-like"/>
</dbReference>
<feature type="transmembrane region" description="Helical" evidence="9">
    <location>
        <begin position="26"/>
        <end position="46"/>
    </location>
</feature>
<feature type="domain" description="Major facilitator superfamily (MFS) profile" evidence="10">
    <location>
        <begin position="28"/>
        <end position="487"/>
    </location>
</feature>
<dbReference type="PATRIC" id="fig|67356.5.peg.6355"/>
<feature type="transmembrane region" description="Helical" evidence="9">
    <location>
        <begin position="183"/>
        <end position="203"/>
    </location>
</feature>
<dbReference type="AlphaFoldDB" id="A0A0L8L120"/>
<proteinExistence type="predicted"/>
<dbReference type="GO" id="GO:0005886">
    <property type="term" value="C:plasma membrane"/>
    <property type="evidence" value="ECO:0007669"/>
    <property type="project" value="UniProtKB-SubCell"/>
</dbReference>
<dbReference type="InterPro" id="IPR011701">
    <property type="entry name" value="MFS"/>
</dbReference>
<feature type="transmembrane region" description="Helical" evidence="9">
    <location>
        <begin position="422"/>
        <end position="444"/>
    </location>
</feature>
<evidence type="ECO:0000256" key="9">
    <source>
        <dbReference type="SAM" id="Phobius"/>
    </source>
</evidence>
<keyword evidence="3" id="KW-1003">Cell membrane</keyword>
<dbReference type="PROSITE" id="PS00216">
    <property type="entry name" value="SUGAR_TRANSPORT_1"/>
    <property type="match status" value="1"/>
</dbReference>
<sequence length="500" mass="52012">MSLSTGESTSVPPGSGPSSPRSSRRWWALAVIALAQLMIMLDATIVNIALPSAQADLGFSDNDRQWIVTAYALTFGSLLLIGGRIADLFGRKETFLAGVVGFAAASVLGGAAGNFELLVLARALQGVSGALLAPAALSLLTTIFTDVKERGRAFAIFGAIAGAGGALGNLLGGVLTEYLTWRWTLYINLAFAAAAFLGGLLLIERQPRATQRAKLDVPGAVLVTLGLFGLVYGFSNAESHGWGSPASWGLLVGGLALLAVFTYWQSTTDRPLLPLRILLDRDRGASQIAILVATGGMYAVALFLAYYMQQTLMYTPVEAGLAFLPIPVALVVASGLAVGVLMPRVGPKIVIPLGMALLGVGMVWFTRLELDSTYVGGILPPLVVLGLGLGMVYAPAIDLATYRVHEDDSGVASAAVNTTQQIGGSLGIAVLNTIAASAAGSYLSSRQATPEVIAEAALHSYSTAYWWAAGLAAVGLVVTFLLYRPGVREKSPDAAKTVAM</sequence>
<feature type="transmembrane region" description="Helical" evidence="9">
    <location>
        <begin position="349"/>
        <end position="366"/>
    </location>
</feature>
<dbReference type="EMBL" id="LGUS01000192">
    <property type="protein sequence ID" value="KOG31776.1"/>
    <property type="molecule type" value="Genomic_DNA"/>
</dbReference>
<evidence type="ECO:0000256" key="1">
    <source>
        <dbReference type="ARBA" id="ARBA00004651"/>
    </source>
</evidence>
<feature type="compositionally biased region" description="Low complexity" evidence="8">
    <location>
        <begin position="1"/>
        <end position="21"/>
    </location>
</feature>
<dbReference type="CDD" id="cd17321">
    <property type="entry name" value="MFS_MMR_MDR_like"/>
    <property type="match status" value="1"/>
</dbReference>
<feature type="transmembrane region" description="Helical" evidence="9">
    <location>
        <begin position="119"/>
        <end position="141"/>
    </location>
</feature>
<dbReference type="GO" id="GO:0022857">
    <property type="term" value="F:transmembrane transporter activity"/>
    <property type="evidence" value="ECO:0007669"/>
    <property type="project" value="InterPro"/>
</dbReference>
<evidence type="ECO:0000256" key="2">
    <source>
        <dbReference type="ARBA" id="ARBA00022448"/>
    </source>
</evidence>
<evidence type="ECO:0000259" key="10">
    <source>
        <dbReference type="PROSITE" id="PS50850"/>
    </source>
</evidence>
<dbReference type="SUPFAM" id="SSF103473">
    <property type="entry name" value="MFS general substrate transporter"/>
    <property type="match status" value="1"/>
</dbReference>
<feature type="transmembrane region" description="Helical" evidence="9">
    <location>
        <begin position="215"/>
        <end position="234"/>
    </location>
</feature>
<gene>
    <name evidence="11" type="ORF">ADK37_29735</name>
</gene>
<feature type="transmembrane region" description="Helical" evidence="9">
    <location>
        <begin position="285"/>
        <end position="308"/>
    </location>
</feature>
<comment type="subcellular location">
    <subcellularLocation>
        <location evidence="1">Cell membrane</location>
        <topology evidence="1">Multi-pass membrane protein</topology>
    </subcellularLocation>
</comment>
<accession>A0A0L8L120</accession>
<dbReference type="PROSITE" id="PS50850">
    <property type="entry name" value="MFS"/>
    <property type="match status" value="1"/>
</dbReference>
<protein>
    <submittedName>
        <fullName evidence="11">Puromycin resistance protein pur8</fullName>
    </submittedName>
</protein>
<keyword evidence="4 9" id="KW-0812">Transmembrane</keyword>
<dbReference type="OrthoDB" id="4080117at2"/>
<dbReference type="RefSeq" id="WP_030041755.1">
    <property type="nucleotide sequence ID" value="NZ_KL575609.1"/>
</dbReference>
<dbReference type="Gene3D" id="1.20.1250.20">
    <property type="entry name" value="MFS general substrate transporter like domains"/>
    <property type="match status" value="1"/>
</dbReference>
<evidence type="ECO:0000256" key="4">
    <source>
        <dbReference type="ARBA" id="ARBA00022692"/>
    </source>
</evidence>
<evidence type="ECO:0000313" key="12">
    <source>
        <dbReference type="Proteomes" id="UP000037251"/>
    </source>
</evidence>
<keyword evidence="2" id="KW-0813">Transport</keyword>
<feature type="transmembrane region" description="Helical" evidence="9">
    <location>
        <begin position="320"/>
        <end position="342"/>
    </location>
</feature>
<feature type="transmembrane region" description="Helical" evidence="9">
    <location>
        <begin position="66"/>
        <end position="83"/>
    </location>
</feature>
<dbReference type="InterPro" id="IPR020846">
    <property type="entry name" value="MFS_dom"/>
</dbReference>
<keyword evidence="7" id="KW-0046">Antibiotic resistance</keyword>
<evidence type="ECO:0000256" key="3">
    <source>
        <dbReference type="ARBA" id="ARBA00022475"/>
    </source>
</evidence>
<dbReference type="Gene3D" id="1.20.1720.10">
    <property type="entry name" value="Multidrug resistance protein D"/>
    <property type="match status" value="1"/>
</dbReference>
<keyword evidence="12" id="KW-1185">Reference proteome</keyword>
<feature type="transmembrane region" description="Helical" evidence="9">
    <location>
        <begin position="95"/>
        <end position="113"/>
    </location>
</feature>
<dbReference type="NCBIfam" id="TIGR00711">
    <property type="entry name" value="efflux_EmrB"/>
    <property type="match status" value="1"/>
</dbReference>
<feature type="transmembrane region" description="Helical" evidence="9">
    <location>
        <begin position="246"/>
        <end position="264"/>
    </location>
</feature>
<dbReference type="PANTHER" id="PTHR42718">
    <property type="entry name" value="MAJOR FACILITATOR SUPERFAMILY MULTIDRUG TRANSPORTER MFSC"/>
    <property type="match status" value="1"/>
</dbReference>
<reference evidence="12" key="1">
    <citation type="submission" date="2015-07" db="EMBL/GenBank/DDBJ databases">
        <authorList>
            <person name="Ju K.-S."/>
            <person name="Doroghazi J.R."/>
            <person name="Metcalf W.W."/>
        </authorList>
    </citation>
    <scope>NUCLEOTIDE SEQUENCE [LARGE SCALE GENOMIC DNA]</scope>
    <source>
        <strain evidence="12">NRRL 2290</strain>
    </source>
</reference>
<dbReference type="Proteomes" id="UP000037251">
    <property type="component" value="Unassembled WGS sequence"/>
</dbReference>
<dbReference type="InterPro" id="IPR036259">
    <property type="entry name" value="MFS_trans_sf"/>
</dbReference>
<name>A0A0L8L120_9ACTN</name>
<feature type="transmembrane region" description="Helical" evidence="9">
    <location>
        <begin position="464"/>
        <end position="483"/>
    </location>
</feature>
<feature type="region of interest" description="Disordered" evidence="8">
    <location>
        <begin position="1"/>
        <end position="22"/>
    </location>
</feature>
<dbReference type="eggNOG" id="COG0477">
    <property type="taxonomic scope" value="Bacteria"/>
</dbReference>
<dbReference type="InterPro" id="IPR005829">
    <property type="entry name" value="Sugar_transporter_CS"/>
</dbReference>
<comment type="caution">
    <text evidence="11">The sequence shown here is derived from an EMBL/GenBank/DDBJ whole genome shotgun (WGS) entry which is preliminary data.</text>
</comment>
<dbReference type="GO" id="GO:0046677">
    <property type="term" value="P:response to antibiotic"/>
    <property type="evidence" value="ECO:0007669"/>
    <property type="project" value="UniProtKB-KW"/>
</dbReference>
<keyword evidence="5 9" id="KW-1133">Transmembrane helix</keyword>
<feature type="transmembrane region" description="Helical" evidence="9">
    <location>
        <begin position="153"/>
        <end position="171"/>
    </location>
</feature>
<evidence type="ECO:0000313" key="11">
    <source>
        <dbReference type="EMBL" id="KOG31776.1"/>
    </source>
</evidence>
<evidence type="ECO:0000256" key="8">
    <source>
        <dbReference type="SAM" id="MobiDB-lite"/>
    </source>
</evidence>
<evidence type="ECO:0000256" key="5">
    <source>
        <dbReference type="ARBA" id="ARBA00022989"/>
    </source>
</evidence>
<feature type="transmembrane region" description="Helical" evidence="9">
    <location>
        <begin position="378"/>
        <end position="401"/>
    </location>
</feature>
<dbReference type="Pfam" id="PF07690">
    <property type="entry name" value="MFS_1"/>
    <property type="match status" value="1"/>
</dbReference>
<evidence type="ECO:0000256" key="7">
    <source>
        <dbReference type="ARBA" id="ARBA00023251"/>
    </source>
</evidence>
<keyword evidence="6 9" id="KW-0472">Membrane</keyword>
<organism evidence="11 12">
    <name type="scientific">Streptomyces resistomycificus</name>
    <dbReference type="NCBI Taxonomy" id="67356"/>
    <lineage>
        <taxon>Bacteria</taxon>
        <taxon>Bacillati</taxon>
        <taxon>Actinomycetota</taxon>
        <taxon>Actinomycetes</taxon>
        <taxon>Kitasatosporales</taxon>
        <taxon>Streptomycetaceae</taxon>
        <taxon>Streptomyces</taxon>
        <taxon>Streptomyces aurantiacus group</taxon>
    </lineage>
</organism>
<dbReference type="PANTHER" id="PTHR42718:SF46">
    <property type="entry name" value="BLR6921 PROTEIN"/>
    <property type="match status" value="1"/>
</dbReference>